<evidence type="ECO:0000313" key="2">
    <source>
        <dbReference type="Ensembl" id="ENSCAFP00020007143.1"/>
    </source>
</evidence>
<dbReference type="Proteomes" id="UP000694391">
    <property type="component" value="Unplaced"/>
</dbReference>
<keyword evidence="3" id="KW-1185">Reference proteome</keyword>
<evidence type="ECO:0000256" key="1">
    <source>
        <dbReference type="SAM" id="SignalP"/>
    </source>
</evidence>
<name>A0A8C0JXG2_CANLU</name>
<reference evidence="2" key="1">
    <citation type="submission" date="2025-08" db="UniProtKB">
        <authorList>
            <consortium name="Ensembl"/>
        </authorList>
    </citation>
    <scope>IDENTIFICATION</scope>
</reference>
<dbReference type="GeneTree" id="ENSGT01150000287270"/>
<sequence>IFLAALFVILAYKLWKEPQCPSKDEWIKKMWYMYSMEYYLAIRNDKYPLFASMWRDLEGIVLSEISQSEDKHYMVSFIWAI</sequence>
<evidence type="ECO:0000313" key="3">
    <source>
        <dbReference type="Proteomes" id="UP000694391"/>
    </source>
</evidence>
<accession>A0A8C0JXG2</accession>
<proteinExistence type="predicted"/>
<feature type="signal peptide" evidence="1">
    <location>
        <begin position="1"/>
        <end position="16"/>
    </location>
</feature>
<reference evidence="2" key="2">
    <citation type="submission" date="2025-09" db="UniProtKB">
        <authorList>
            <consortium name="Ensembl"/>
        </authorList>
    </citation>
    <scope>IDENTIFICATION</scope>
</reference>
<keyword evidence="1" id="KW-0732">Signal</keyword>
<feature type="chain" id="PRO_5033991392" description="DUF1725 domain-containing protein" evidence="1">
    <location>
        <begin position="17"/>
        <end position="81"/>
    </location>
</feature>
<dbReference type="AlphaFoldDB" id="A0A8C0JXG2"/>
<evidence type="ECO:0008006" key="4">
    <source>
        <dbReference type="Google" id="ProtNLM"/>
    </source>
</evidence>
<dbReference type="Ensembl" id="ENSCAFT00020008274.1">
    <property type="protein sequence ID" value="ENSCAFP00020007143.1"/>
    <property type="gene ID" value="ENSCAFG00020005813.1"/>
</dbReference>
<protein>
    <recommendedName>
        <fullName evidence="4">DUF1725 domain-containing protein</fullName>
    </recommendedName>
</protein>
<organism evidence="2 3">
    <name type="scientific">Canis lupus dingo</name>
    <name type="common">dingo</name>
    <dbReference type="NCBI Taxonomy" id="286419"/>
    <lineage>
        <taxon>Eukaryota</taxon>
        <taxon>Metazoa</taxon>
        <taxon>Chordata</taxon>
        <taxon>Craniata</taxon>
        <taxon>Vertebrata</taxon>
        <taxon>Euteleostomi</taxon>
        <taxon>Mammalia</taxon>
        <taxon>Eutheria</taxon>
        <taxon>Laurasiatheria</taxon>
        <taxon>Carnivora</taxon>
        <taxon>Caniformia</taxon>
        <taxon>Canidae</taxon>
        <taxon>Canis</taxon>
    </lineage>
</organism>